<dbReference type="PANTHER" id="PTHR12001:SF85">
    <property type="entry name" value="SHORT CHAIN ISOPRENYL DIPHOSPHATE SYNTHASE"/>
    <property type="match status" value="1"/>
</dbReference>
<proteinExistence type="inferred from homology"/>
<reference evidence="7 8" key="1">
    <citation type="submission" date="2019-08" db="EMBL/GenBank/DDBJ databases">
        <authorList>
            <person name="Liang Q."/>
        </authorList>
    </citation>
    <scope>NUCLEOTIDE SEQUENCE [LARGE SCALE GENOMIC DNA]</scope>
    <source>
        <strain evidence="7 8">V1718</strain>
    </source>
</reference>
<dbReference type="InterPro" id="IPR008949">
    <property type="entry name" value="Isoprenoid_synthase_dom_sf"/>
</dbReference>
<organism evidence="7 8">
    <name type="scientific">Microvenator marinus</name>
    <dbReference type="NCBI Taxonomy" id="2600177"/>
    <lineage>
        <taxon>Bacteria</taxon>
        <taxon>Deltaproteobacteria</taxon>
        <taxon>Bradymonadales</taxon>
        <taxon>Microvenatoraceae</taxon>
        <taxon>Microvenator</taxon>
    </lineage>
</organism>
<dbReference type="RefSeq" id="WP_146959135.1">
    <property type="nucleotide sequence ID" value="NZ_CP042467.1"/>
</dbReference>
<evidence type="ECO:0000313" key="8">
    <source>
        <dbReference type="Proteomes" id="UP000321595"/>
    </source>
</evidence>
<keyword evidence="5" id="KW-0460">Magnesium</keyword>
<keyword evidence="4" id="KW-0479">Metal-binding</keyword>
<dbReference type="CDD" id="cd00685">
    <property type="entry name" value="Trans_IPPS_HT"/>
    <property type="match status" value="1"/>
</dbReference>
<evidence type="ECO:0000256" key="1">
    <source>
        <dbReference type="ARBA" id="ARBA00001946"/>
    </source>
</evidence>
<dbReference type="SUPFAM" id="SSF48576">
    <property type="entry name" value="Terpenoid synthases"/>
    <property type="match status" value="1"/>
</dbReference>
<comment type="cofactor">
    <cofactor evidence="1">
        <name>Mg(2+)</name>
        <dbReference type="ChEBI" id="CHEBI:18420"/>
    </cofactor>
</comment>
<dbReference type="GO" id="GO:0008299">
    <property type="term" value="P:isoprenoid biosynthetic process"/>
    <property type="evidence" value="ECO:0007669"/>
    <property type="project" value="InterPro"/>
</dbReference>
<protein>
    <submittedName>
        <fullName evidence="7">Polyprenyl synthetase family protein</fullName>
    </submittedName>
</protein>
<dbReference type="Pfam" id="PF00348">
    <property type="entry name" value="polyprenyl_synt"/>
    <property type="match status" value="1"/>
</dbReference>
<accession>A0A5B8XP73</accession>
<dbReference type="KEGG" id="bbae:FRD01_09395"/>
<evidence type="ECO:0000256" key="3">
    <source>
        <dbReference type="ARBA" id="ARBA00022679"/>
    </source>
</evidence>
<keyword evidence="8" id="KW-1185">Reference proteome</keyword>
<dbReference type="GO" id="GO:0004659">
    <property type="term" value="F:prenyltransferase activity"/>
    <property type="evidence" value="ECO:0007669"/>
    <property type="project" value="InterPro"/>
</dbReference>
<keyword evidence="3 6" id="KW-0808">Transferase</keyword>
<dbReference type="Gene3D" id="1.10.600.10">
    <property type="entry name" value="Farnesyl Diphosphate Synthase"/>
    <property type="match status" value="1"/>
</dbReference>
<sequence length="329" mass="35640">MATNPLSETLISQVEAARDLSNALNDVENLLEATSSAAGPASAIIKHVLNAGGKRIRPRLALLISGSLGGPFPVGFAAASELIHTASLLHDDVIDEGTVRRGQPTARLQWSNTESVLAGDHCLAGAVELIRQEDTAETLSESLKAVQDLVNGELLQLRLRGQLMTKTSEYEDICDLKTACLFVWTARAAARYSGADQATIAAMGEMARKVGLAFQIRDDLLDIAGDEKFGKRLLDDLRQSRMTLPVLVGIEKDTTLLPLLERVFASDEPQSDDLLEVRRKVLESGAIDDVSARIKALSEEGIALLSHLPESPYRDLIEEQIELLGQRVV</sequence>
<gene>
    <name evidence="7" type="ORF">FRD01_09395</name>
</gene>
<dbReference type="PROSITE" id="PS00444">
    <property type="entry name" value="POLYPRENYL_SYNTHASE_2"/>
    <property type="match status" value="1"/>
</dbReference>
<dbReference type="AlphaFoldDB" id="A0A5B8XP73"/>
<dbReference type="OrthoDB" id="9805316at2"/>
<evidence type="ECO:0000313" key="7">
    <source>
        <dbReference type="EMBL" id="QED27450.1"/>
    </source>
</evidence>
<comment type="similarity">
    <text evidence="2 6">Belongs to the FPP/GGPP synthase family.</text>
</comment>
<dbReference type="GO" id="GO:0046872">
    <property type="term" value="F:metal ion binding"/>
    <property type="evidence" value="ECO:0007669"/>
    <property type="project" value="UniProtKB-KW"/>
</dbReference>
<evidence type="ECO:0000256" key="5">
    <source>
        <dbReference type="ARBA" id="ARBA00022842"/>
    </source>
</evidence>
<evidence type="ECO:0000256" key="2">
    <source>
        <dbReference type="ARBA" id="ARBA00006706"/>
    </source>
</evidence>
<dbReference type="InterPro" id="IPR000092">
    <property type="entry name" value="Polyprenyl_synt"/>
</dbReference>
<dbReference type="Proteomes" id="UP000321595">
    <property type="component" value="Chromosome"/>
</dbReference>
<name>A0A5B8XP73_9DELT</name>
<dbReference type="EMBL" id="CP042467">
    <property type="protein sequence ID" value="QED27450.1"/>
    <property type="molecule type" value="Genomic_DNA"/>
</dbReference>
<evidence type="ECO:0000256" key="4">
    <source>
        <dbReference type="ARBA" id="ARBA00022723"/>
    </source>
</evidence>
<dbReference type="PANTHER" id="PTHR12001">
    <property type="entry name" value="GERANYLGERANYL PYROPHOSPHATE SYNTHASE"/>
    <property type="match status" value="1"/>
</dbReference>
<dbReference type="SFLD" id="SFLDS00005">
    <property type="entry name" value="Isoprenoid_Synthase_Type_I"/>
    <property type="match status" value="1"/>
</dbReference>
<evidence type="ECO:0000256" key="6">
    <source>
        <dbReference type="RuleBase" id="RU004466"/>
    </source>
</evidence>
<dbReference type="InterPro" id="IPR033749">
    <property type="entry name" value="Polyprenyl_synt_CS"/>
</dbReference>
<dbReference type="PROSITE" id="PS00723">
    <property type="entry name" value="POLYPRENYL_SYNTHASE_1"/>
    <property type="match status" value="1"/>
</dbReference>